<evidence type="ECO:0000259" key="1">
    <source>
        <dbReference type="PROSITE" id="PS51186"/>
    </source>
</evidence>
<keyword evidence="3" id="KW-1185">Reference proteome</keyword>
<name>A0A1C3ZHF5_9LACO</name>
<gene>
    <name evidence="2" type="ORF">GA0061074_1027</name>
</gene>
<dbReference type="Gene3D" id="3.40.630.30">
    <property type="match status" value="1"/>
</dbReference>
<dbReference type="CDD" id="cd04301">
    <property type="entry name" value="NAT_SF"/>
    <property type="match status" value="1"/>
</dbReference>
<dbReference type="PROSITE" id="PS51186">
    <property type="entry name" value="GNAT"/>
    <property type="match status" value="1"/>
</dbReference>
<accession>A0A1C3ZHF5</accession>
<evidence type="ECO:0000313" key="3">
    <source>
        <dbReference type="Proteomes" id="UP000199268"/>
    </source>
</evidence>
<reference evidence="3" key="1">
    <citation type="submission" date="2016-08" db="EMBL/GenBank/DDBJ databases">
        <authorList>
            <person name="Varghese N."/>
            <person name="Submissions Spin"/>
        </authorList>
    </citation>
    <scope>NUCLEOTIDE SEQUENCE [LARGE SCALE GENOMIC DNA]</scope>
    <source>
        <strain evidence="3">R-53094</strain>
    </source>
</reference>
<evidence type="ECO:0000313" key="2">
    <source>
        <dbReference type="EMBL" id="SCB81781.1"/>
    </source>
</evidence>
<protein>
    <submittedName>
        <fullName evidence="2">Predicted N-acyltransferase, GNAT family</fullName>
    </submittedName>
</protein>
<dbReference type="RefSeq" id="WP_092461477.1">
    <property type="nucleotide sequence ID" value="NZ_BJEE01000001.1"/>
</dbReference>
<dbReference type="SUPFAM" id="SSF55729">
    <property type="entry name" value="Acyl-CoA N-acyltransferases (Nat)"/>
    <property type="match status" value="1"/>
</dbReference>
<feature type="domain" description="N-acetyltransferase" evidence="1">
    <location>
        <begin position="8"/>
        <end position="149"/>
    </location>
</feature>
<dbReference type="GO" id="GO:0016747">
    <property type="term" value="F:acyltransferase activity, transferring groups other than amino-acyl groups"/>
    <property type="evidence" value="ECO:0007669"/>
    <property type="project" value="InterPro"/>
</dbReference>
<dbReference type="InterPro" id="IPR000182">
    <property type="entry name" value="GNAT_dom"/>
</dbReference>
<dbReference type="OrthoDB" id="9796171at2"/>
<dbReference type="InterPro" id="IPR016181">
    <property type="entry name" value="Acyl_CoA_acyltransferase"/>
</dbReference>
<dbReference type="AlphaFoldDB" id="A0A1C3ZHF5"/>
<dbReference type="STRING" id="1505725.GA0061074_1027"/>
<sequence length="154" mass="17218">MNKENFTIQHAYGISEISKAAIAIRTQVFMIEQNVPKSVELDNLDDQTIHYVGFLDSKPITTARIAENNEHTNWHIQRVATIMEARGNGYAGQLLKQIIADAKQANIHSLDLGAQVQAIGFYKKIGFTAEGPVFQEANIDHRHMILELTSSNTN</sequence>
<organism evidence="2 3">
    <name type="scientific">Weissella bombi</name>
    <dbReference type="NCBI Taxonomy" id="1505725"/>
    <lineage>
        <taxon>Bacteria</taxon>
        <taxon>Bacillati</taxon>
        <taxon>Bacillota</taxon>
        <taxon>Bacilli</taxon>
        <taxon>Lactobacillales</taxon>
        <taxon>Lactobacillaceae</taxon>
        <taxon>Weissella</taxon>
    </lineage>
</organism>
<proteinExistence type="predicted"/>
<keyword evidence="2" id="KW-0012">Acyltransferase</keyword>
<dbReference type="Pfam" id="PF13673">
    <property type="entry name" value="Acetyltransf_10"/>
    <property type="match status" value="1"/>
</dbReference>
<dbReference type="EMBL" id="FMAO01000002">
    <property type="protein sequence ID" value="SCB81781.1"/>
    <property type="molecule type" value="Genomic_DNA"/>
</dbReference>
<keyword evidence="2" id="KW-0808">Transferase</keyword>
<dbReference type="Proteomes" id="UP000199268">
    <property type="component" value="Unassembled WGS sequence"/>
</dbReference>